<name>A0A1I7SXF0_9PELO</name>
<dbReference type="Pfam" id="PF00646">
    <property type="entry name" value="F-box"/>
    <property type="match status" value="1"/>
</dbReference>
<sequence>MSPFPLLRLPQVPLFDILQLWNLMELFNLSMISKRACSLVKKVRNSNRKVLLISEKSVKLREYQTTSNTEQVYFIYIHRTSIECTVYEGSLNGLPMSFFVSTQRGPKN</sequence>
<organism evidence="2 3">
    <name type="scientific">Caenorhabditis tropicalis</name>
    <dbReference type="NCBI Taxonomy" id="1561998"/>
    <lineage>
        <taxon>Eukaryota</taxon>
        <taxon>Metazoa</taxon>
        <taxon>Ecdysozoa</taxon>
        <taxon>Nematoda</taxon>
        <taxon>Chromadorea</taxon>
        <taxon>Rhabditida</taxon>
        <taxon>Rhabditina</taxon>
        <taxon>Rhabditomorpha</taxon>
        <taxon>Rhabditoidea</taxon>
        <taxon>Rhabditidae</taxon>
        <taxon>Peloderinae</taxon>
        <taxon>Caenorhabditis</taxon>
    </lineage>
</organism>
<accession>A0A1I7SXF0</accession>
<dbReference type="InterPro" id="IPR053222">
    <property type="entry name" value="Zygotic_Embryogenesis-Asso"/>
</dbReference>
<keyword evidence="2" id="KW-1185">Reference proteome</keyword>
<dbReference type="AlphaFoldDB" id="A0A1I7SXF0"/>
<dbReference type="PROSITE" id="PS50181">
    <property type="entry name" value="FBOX"/>
    <property type="match status" value="1"/>
</dbReference>
<dbReference type="PANTHER" id="PTHR22899:SF1">
    <property type="entry name" value="F-BOX ASSOCIATED DOMAIN-CONTAINING PROTEIN"/>
    <property type="match status" value="1"/>
</dbReference>
<protein>
    <submittedName>
        <fullName evidence="3">F-box domain-containing protein</fullName>
    </submittedName>
</protein>
<dbReference type="Proteomes" id="UP000095282">
    <property type="component" value="Unplaced"/>
</dbReference>
<reference evidence="3" key="1">
    <citation type="submission" date="2016-11" db="UniProtKB">
        <authorList>
            <consortium name="WormBaseParasite"/>
        </authorList>
    </citation>
    <scope>IDENTIFICATION</scope>
</reference>
<proteinExistence type="predicted"/>
<dbReference type="PANTHER" id="PTHR22899">
    <property type="entry name" value="CYCLIN-RELATED F-BOX FAMILY"/>
    <property type="match status" value="1"/>
</dbReference>
<feature type="domain" description="F-box" evidence="1">
    <location>
        <begin position="3"/>
        <end position="50"/>
    </location>
</feature>
<dbReference type="InterPro" id="IPR001810">
    <property type="entry name" value="F-box_dom"/>
</dbReference>
<evidence type="ECO:0000313" key="3">
    <source>
        <dbReference type="WBParaSite" id="Csp11.Scaffold118.g555.t1"/>
    </source>
</evidence>
<evidence type="ECO:0000313" key="2">
    <source>
        <dbReference type="Proteomes" id="UP000095282"/>
    </source>
</evidence>
<evidence type="ECO:0000259" key="1">
    <source>
        <dbReference type="PROSITE" id="PS50181"/>
    </source>
</evidence>
<dbReference type="WBParaSite" id="Csp11.Scaffold118.g555.t1">
    <property type="protein sequence ID" value="Csp11.Scaffold118.g555.t1"/>
    <property type="gene ID" value="Csp11.Scaffold118.g555"/>
</dbReference>